<dbReference type="PANTHER" id="PTHR11228">
    <property type="entry name" value="RADICAL SAM DOMAIN PROTEIN"/>
    <property type="match status" value="1"/>
</dbReference>
<dbReference type="NCBIfam" id="TIGR04085">
    <property type="entry name" value="rSAM_more_4Fe4S"/>
    <property type="match status" value="1"/>
</dbReference>
<reference evidence="3" key="1">
    <citation type="submission" date="2016-03" db="EMBL/GenBank/DDBJ databases">
        <authorList>
            <person name="Oger P.M."/>
        </authorList>
    </citation>
    <scope>NUCLEOTIDE SEQUENCE [LARGE SCALE GENOMIC DNA]</scope>
    <source>
        <strain evidence="3">OG-1</strain>
    </source>
</reference>
<gene>
    <name evidence="2" type="ORF">A0127_05465</name>
</gene>
<organism evidence="2 3">
    <name type="scientific">Thermococcus peptonophilus</name>
    <dbReference type="NCBI Taxonomy" id="53952"/>
    <lineage>
        <taxon>Archaea</taxon>
        <taxon>Methanobacteriati</taxon>
        <taxon>Methanobacteriota</taxon>
        <taxon>Thermococci</taxon>
        <taxon>Thermococcales</taxon>
        <taxon>Thermococcaceae</taxon>
        <taxon>Thermococcus</taxon>
    </lineage>
</organism>
<dbReference type="PANTHER" id="PTHR11228:SF34">
    <property type="entry name" value="TUNGSTEN-CONTAINING ALDEHYDE FERREDOXIN OXIDOREDUCTASE COFACTOR MODIFYING PROTEIN"/>
    <property type="match status" value="1"/>
</dbReference>
<proteinExistence type="predicted"/>
<feature type="domain" description="4Fe4S-binding SPASM" evidence="1">
    <location>
        <begin position="222"/>
        <end position="278"/>
    </location>
</feature>
<dbReference type="GeneID" id="27139973"/>
<name>A0A142CV52_9EURY</name>
<evidence type="ECO:0000313" key="3">
    <source>
        <dbReference type="Proteomes" id="UP000073604"/>
    </source>
</evidence>
<dbReference type="SUPFAM" id="SSF102114">
    <property type="entry name" value="Radical SAM enzymes"/>
    <property type="match status" value="1"/>
</dbReference>
<dbReference type="Gene3D" id="3.20.20.70">
    <property type="entry name" value="Aldolase class I"/>
    <property type="match status" value="1"/>
</dbReference>
<keyword evidence="3" id="KW-1185">Reference proteome</keyword>
<accession>A0A142CV52</accession>
<dbReference type="KEGG" id="tpep:A0127_05465"/>
<dbReference type="InterPro" id="IPR050377">
    <property type="entry name" value="Radical_SAM_PqqE_MftC-like"/>
</dbReference>
<dbReference type="EMBL" id="CP014750">
    <property type="protein sequence ID" value="AMQ18654.1"/>
    <property type="molecule type" value="Genomic_DNA"/>
</dbReference>
<dbReference type="STRING" id="53952.A0127_05465"/>
<dbReference type="Pfam" id="PF13186">
    <property type="entry name" value="SPASM"/>
    <property type="match status" value="1"/>
</dbReference>
<sequence length="310" mass="35477">MERAESIALPIEMPTNSETIVIGKPPWSNKKHTGKVGRLILQLGTGKGEFFEIYGIPRSIGCIGNNRFILRREPLSLEEFKGAILEFRKMGGKELWLTNYDSIELLLALANFAVEIEIPEVYAVVMFEDLPRVTPGEGIRFIAEVKYPDVKPEELSEYPWLHGVLAVVEQEYLDDVVRENFPGDLYVDVLYPGSIKKVRFNTIELRRILNPTTEKYHDCLAGTVAVTADGYVLPCPLLRNYVVGDLKKEPLKRVTRRKRLRTFWRMTKDSIPACSSCPFKYICHDCRALEYQATGEIDGMEYCPLHFLRL</sequence>
<dbReference type="InterPro" id="IPR023885">
    <property type="entry name" value="4Fe4S-binding_SPASM_dom"/>
</dbReference>
<dbReference type="Proteomes" id="UP000073604">
    <property type="component" value="Chromosome"/>
</dbReference>
<dbReference type="RefSeq" id="WP_062388956.1">
    <property type="nucleotide sequence ID" value="NZ_CP014750.1"/>
</dbReference>
<protein>
    <submittedName>
        <fullName evidence="2">Fe-S oxidoreductase</fullName>
    </submittedName>
</protein>
<dbReference type="AlphaFoldDB" id="A0A142CV52"/>
<dbReference type="InterPro" id="IPR013785">
    <property type="entry name" value="Aldolase_TIM"/>
</dbReference>
<dbReference type="InterPro" id="IPR058240">
    <property type="entry name" value="rSAM_sf"/>
</dbReference>
<dbReference type="OrthoDB" id="30736at2157"/>
<evidence type="ECO:0000259" key="1">
    <source>
        <dbReference type="Pfam" id="PF13186"/>
    </source>
</evidence>
<evidence type="ECO:0000313" key="2">
    <source>
        <dbReference type="EMBL" id="AMQ18654.1"/>
    </source>
</evidence>